<dbReference type="AlphaFoldDB" id="A0A448XRJ8"/>
<protein>
    <submittedName>
        <fullName evidence="1">Uncharacterized protein</fullName>
    </submittedName>
</protein>
<keyword evidence="2" id="KW-1185">Reference proteome</keyword>
<reference evidence="1" key="1">
    <citation type="submission" date="2018-11" db="EMBL/GenBank/DDBJ databases">
        <authorList>
            <consortium name="Pathogen Informatics"/>
        </authorList>
    </citation>
    <scope>NUCLEOTIDE SEQUENCE</scope>
</reference>
<dbReference type="EMBL" id="CAAALY010279464">
    <property type="protein sequence ID" value="VEL43193.1"/>
    <property type="molecule type" value="Genomic_DNA"/>
</dbReference>
<name>A0A448XRJ8_9PLAT</name>
<evidence type="ECO:0000313" key="2">
    <source>
        <dbReference type="Proteomes" id="UP000784294"/>
    </source>
</evidence>
<organism evidence="1 2">
    <name type="scientific">Protopolystoma xenopodis</name>
    <dbReference type="NCBI Taxonomy" id="117903"/>
    <lineage>
        <taxon>Eukaryota</taxon>
        <taxon>Metazoa</taxon>
        <taxon>Spiralia</taxon>
        <taxon>Lophotrochozoa</taxon>
        <taxon>Platyhelminthes</taxon>
        <taxon>Monogenea</taxon>
        <taxon>Polyopisthocotylea</taxon>
        <taxon>Polystomatidea</taxon>
        <taxon>Polystomatidae</taxon>
        <taxon>Protopolystoma</taxon>
    </lineage>
</organism>
<dbReference type="Proteomes" id="UP000784294">
    <property type="component" value="Unassembled WGS sequence"/>
</dbReference>
<accession>A0A448XRJ8</accession>
<evidence type="ECO:0000313" key="1">
    <source>
        <dbReference type="EMBL" id="VEL43193.1"/>
    </source>
</evidence>
<comment type="caution">
    <text evidence="1">The sequence shown here is derived from an EMBL/GenBank/DDBJ whole genome shotgun (WGS) entry which is preliminary data.</text>
</comment>
<sequence length="91" mass="10610">MCFMVGNEDDLKPIHSSRVIHRHGFGYPRYAQVDSKASISETNYAFVKPLFVESLEPTMTGYFWLPRRLRKKLNCLMSPLPSCIEQMRQLT</sequence>
<gene>
    <name evidence="1" type="ORF">PXEA_LOCUS36633</name>
</gene>
<proteinExistence type="predicted"/>